<reference evidence="1" key="1">
    <citation type="journal article" date="2014" name="Front. Microbiol.">
        <title>High frequency of phylogenetically diverse reductive dehalogenase-homologous genes in deep subseafloor sedimentary metagenomes.</title>
        <authorList>
            <person name="Kawai M."/>
            <person name="Futagami T."/>
            <person name="Toyoda A."/>
            <person name="Takaki Y."/>
            <person name="Nishi S."/>
            <person name="Hori S."/>
            <person name="Arai W."/>
            <person name="Tsubouchi T."/>
            <person name="Morono Y."/>
            <person name="Uchiyama I."/>
            <person name="Ito T."/>
            <person name="Fujiyama A."/>
            <person name="Inagaki F."/>
            <person name="Takami H."/>
        </authorList>
    </citation>
    <scope>NUCLEOTIDE SEQUENCE</scope>
    <source>
        <strain evidence="1">Expedition CK06-06</strain>
    </source>
</reference>
<organism evidence="1">
    <name type="scientific">marine sediment metagenome</name>
    <dbReference type="NCBI Taxonomy" id="412755"/>
    <lineage>
        <taxon>unclassified sequences</taxon>
        <taxon>metagenomes</taxon>
        <taxon>ecological metagenomes</taxon>
    </lineage>
</organism>
<evidence type="ECO:0000313" key="1">
    <source>
        <dbReference type="EMBL" id="GAG79520.1"/>
    </source>
</evidence>
<name>X1AAP3_9ZZZZ</name>
<comment type="caution">
    <text evidence="1">The sequence shown here is derived from an EMBL/GenBank/DDBJ whole genome shotgun (WGS) entry which is preliminary data.</text>
</comment>
<sequence>MSDGELREWDFPFNCKSKTVLNELDDLEELSEDNDNEVVKSLDIDVKDGKDFSITFISSILLTSMEIVSNGTLTPGKLLNLAKYIVLLETQKPSYESAYDNREFISYFIYDVEKEEDDFTGKFVGLTTDYLIIKSTFTYDIDDTFESTLDNEYEYVSDEIILELSTN</sequence>
<proteinExistence type="predicted"/>
<protein>
    <submittedName>
        <fullName evidence="1">Uncharacterized protein</fullName>
    </submittedName>
</protein>
<accession>X1AAP3</accession>
<dbReference type="AlphaFoldDB" id="X1AAP3"/>
<gene>
    <name evidence="1" type="ORF">S01H4_21373</name>
</gene>
<dbReference type="EMBL" id="BART01009675">
    <property type="protein sequence ID" value="GAG79520.1"/>
    <property type="molecule type" value="Genomic_DNA"/>
</dbReference>